<dbReference type="AlphaFoldDB" id="A0A0B1TEN6"/>
<reference evidence="1 2" key="1">
    <citation type="submission" date="2014-03" db="EMBL/GenBank/DDBJ databases">
        <title>Draft genome of the hookworm Oesophagostomum dentatum.</title>
        <authorList>
            <person name="Mitreva M."/>
        </authorList>
    </citation>
    <scope>NUCLEOTIDE SEQUENCE [LARGE SCALE GENOMIC DNA]</scope>
    <source>
        <strain evidence="1 2">OD-Hann</strain>
    </source>
</reference>
<evidence type="ECO:0000313" key="2">
    <source>
        <dbReference type="Proteomes" id="UP000053660"/>
    </source>
</evidence>
<sequence>MEELMLADAEEQNKCSQRELLPVDNAISSTSDFDTLLHSEKNSLSLTESLSDDLETLSTFPSTAAHSFSLSNFEESLPISISPSPSVSPSLLWSGQLASCQHSPLYIPNGGY</sequence>
<organism evidence="1 2">
    <name type="scientific">Oesophagostomum dentatum</name>
    <name type="common">Nodular worm</name>
    <dbReference type="NCBI Taxonomy" id="61180"/>
    <lineage>
        <taxon>Eukaryota</taxon>
        <taxon>Metazoa</taxon>
        <taxon>Ecdysozoa</taxon>
        <taxon>Nematoda</taxon>
        <taxon>Chromadorea</taxon>
        <taxon>Rhabditida</taxon>
        <taxon>Rhabditina</taxon>
        <taxon>Rhabditomorpha</taxon>
        <taxon>Strongyloidea</taxon>
        <taxon>Strongylidae</taxon>
        <taxon>Oesophagostomum</taxon>
    </lineage>
</organism>
<accession>A0A0B1TEN6</accession>
<gene>
    <name evidence="1" type="ORF">OESDEN_04340</name>
</gene>
<evidence type="ECO:0000313" key="1">
    <source>
        <dbReference type="EMBL" id="KHJ95709.1"/>
    </source>
</evidence>
<name>A0A0B1TEN6_OESDE</name>
<protein>
    <submittedName>
        <fullName evidence="1">Uncharacterized protein</fullName>
    </submittedName>
</protein>
<dbReference type="Proteomes" id="UP000053660">
    <property type="component" value="Unassembled WGS sequence"/>
</dbReference>
<keyword evidence="2" id="KW-1185">Reference proteome</keyword>
<dbReference type="EMBL" id="KN549877">
    <property type="protein sequence ID" value="KHJ95709.1"/>
    <property type="molecule type" value="Genomic_DNA"/>
</dbReference>
<proteinExistence type="predicted"/>